<keyword evidence="4 6" id="KW-1133">Transmembrane helix</keyword>
<dbReference type="PANTHER" id="PTHR33406">
    <property type="entry name" value="MEMBRANE PROTEIN MJ1562-RELATED"/>
    <property type="match status" value="1"/>
</dbReference>
<reference evidence="8" key="1">
    <citation type="submission" date="2020-07" db="EMBL/GenBank/DDBJ databases">
        <title>Huge and variable diversity of episymbiotic CPR bacteria and DPANN archaea in groundwater ecosystems.</title>
        <authorList>
            <person name="He C.Y."/>
            <person name="Keren R."/>
            <person name="Whittaker M."/>
            <person name="Farag I.F."/>
            <person name="Doudna J."/>
            <person name="Cate J.H.D."/>
            <person name="Banfield J.F."/>
        </authorList>
    </citation>
    <scope>NUCLEOTIDE SEQUENCE</scope>
    <source>
        <strain evidence="8">NC_groundwater_672_Ag_B-0.1um_62_36</strain>
    </source>
</reference>
<feature type="transmembrane region" description="Helical" evidence="6">
    <location>
        <begin position="231"/>
        <end position="253"/>
    </location>
</feature>
<dbReference type="InterPro" id="IPR004869">
    <property type="entry name" value="MMPL_dom"/>
</dbReference>
<dbReference type="Gene3D" id="1.20.1640.10">
    <property type="entry name" value="Multidrug efflux transporter AcrB transmembrane domain"/>
    <property type="match status" value="2"/>
</dbReference>
<feature type="transmembrane region" description="Helical" evidence="6">
    <location>
        <begin position="747"/>
        <end position="772"/>
    </location>
</feature>
<evidence type="ECO:0000313" key="9">
    <source>
        <dbReference type="Proteomes" id="UP000769766"/>
    </source>
</evidence>
<feature type="transmembrane region" description="Helical" evidence="6">
    <location>
        <begin position="418"/>
        <end position="435"/>
    </location>
</feature>
<sequence>MSFTHSFARLVIRFRWPVVLLVLAMTAFFTYQLRHMSLPEELADIAPQGHPFVQLQHHMGQVFGVGSMVVIALELREGGEVKDIFNPLTLGKLRRIGERISHLRGVIRGQVISMATHSRVKNIRTTLDEEGYSTIVAESFKDLSAMALASPEAMAEFRQTIVNHEQLYGSLVSWDKRSTVILAHFWDERDFKVLFEEIRKILQAEEDPEHRFHLAGRIVEMGWLHRFMKEILLYFGVATALIILVLFAAFGTWRGMLMPLWAAYVAVVWGLGAESLLGFKTDILTILVPFMIMAIEVSHSIQILSRFYEEYERWGDGQKAAEETLKGLLLPGVASIITDGAGFATLFLIPFKLLQQMAFSASFGVLRIFFTTTIFIHAFIAILPPPTRKEMEKIRRRNRLFQAALGQVADLTWGRGRWAVVLAAGLLGLVGMIGVERVVVGDLMEGSPLFWADSEYNRAERVINRLSGTHPYLIHIAGGGSGALADPQTILDTNRLQRHLEERPDIKGSSSYSEILKGVNMAYHNNDPRWYVLPKDRMAAYQYLYLFKASGGVEDSMGYFEIDLSEGSLTLYARDHRAETIRSLIQDTEQFLKLNQKSAARIEQAGGVIGIFSAIMDVIQESQVESLGQISLAVFLFCMLTFRSIVAGLIIMIPLAMGTIITFATMGFAEIGLFLYTVPVASLGMGLGVDYSLYIVSRMREESVAGKAPQEIHYRALTHAGQAVSFVALSIMTGVAALLLSSIRFQAILGGMLMVIILANFLGAIFLLPALINWWRPKFLFGGQGS</sequence>
<organism evidence="8 9">
    <name type="scientific">Tectimicrobiota bacterium</name>
    <dbReference type="NCBI Taxonomy" id="2528274"/>
    <lineage>
        <taxon>Bacteria</taxon>
        <taxon>Pseudomonadati</taxon>
        <taxon>Nitrospinota/Tectimicrobiota group</taxon>
        <taxon>Candidatus Tectimicrobiota</taxon>
    </lineage>
</organism>
<protein>
    <submittedName>
        <fullName evidence="8">MMPL family transporter</fullName>
    </submittedName>
</protein>
<comment type="subcellular location">
    <subcellularLocation>
        <location evidence="1">Cell membrane</location>
        <topology evidence="1">Multi-pass membrane protein</topology>
    </subcellularLocation>
</comment>
<keyword evidence="2" id="KW-1003">Cell membrane</keyword>
<evidence type="ECO:0000256" key="5">
    <source>
        <dbReference type="ARBA" id="ARBA00023136"/>
    </source>
</evidence>
<evidence type="ECO:0000256" key="1">
    <source>
        <dbReference type="ARBA" id="ARBA00004651"/>
    </source>
</evidence>
<feature type="transmembrane region" description="Helical" evidence="6">
    <location>
        <begin position="361"/>
        <end position="383"/>
    </location>
</feature>
<keyword evidence="5 6" id="KW-0472">Membrane</keyword>
<evidence type="ECO:0000256" key="4">
    <source>
        <dbReference type="ARBA" id="ARBA00022989"/>
    </source>
</evidence>
<feature type="transmembrane region" description="Helical" evidence="6">
    <location>
        <begin position="286"/>
        <end position="308"/>
    </location>
</feature>
<dbReference type="PROSITE" id="PS50156">
    <property type="entry name" value="SSD"/>
    <property type="match status" value="1"/>
</dbReference>
<feature type="transmembrane region" description="Helical" evidence="6">
    <location>
        <begin position="12"/>
        <end position="31"/>
    </location>
</feature>
<accession>A0A932CMH0</accession>
<feature type="transmembrane region" description="Helical" evidence="6">
    <location>
        <begin position="259"/>
        <end position="279"/>
    </location>
</feature>
<dbReference type="PANTHER" id="PTHR33406:SF10">
    <property type="entry name" value="SSD DOMAIN-CONTAINING PROTEIN"/>
    <property type="match status" value="1"/>
</dbReference>
<dbReference type="InterPro" id="IPR050545">
    <property type="entry name" value="Mycobact_MmpL"/>
</dbReference>
<evidence type="ECO:0000256" key="3">
    <source>
        <dbReference type="ARBA" id="ARBA00022692"/>
    </source>
</evidence>
<proteinExistence type="predicted"/>
<evidence type="ECO:0000313" key="8">
    <source>
        <dbReference type="EMBL" id="MBI2875839.1"/>
    </source>
</evidence>
<feature type="domain" description="SSD" evidence="7">
    <location>
        <begin position="260"/>
        <end position="382"/>
    </location>
</feature>
<feature type="transmembrane region" description="Helical" evidence="6">
    <location>
        <begin position="632"/>
        <end position="661"/>
    </location>
</feature>
<gene>
    <name evidence="8" type="ORF">HYY20_03040</name>
</gene>
<feature type="transmembrane region" description="Helical" evidence="6">
    <location>
        <begin position="717"/>
        <end position="741"/>
    </location>
</feature>
<name>A0A932CMH0_UNCTE</name>
<dbReference type="Proteomes" id="UP000769766">
    <property type="component" value="Unassembled WGS sequence"/>
</dbReference>
<feature type="transmembrane region" description="Helical" evidence="6">
    <location>
        <begin position="673"/>
        <end position="696"/>
    </location>
</feature>
<evidence type="ECO:0000259" key="7">
    <source>
        <dbReference type="PROSITE" id="PS50156"/>
    </source>
</evidence>
<evidence type="ECO:0000256" key="6">
    <source>
        <dbReference type="SAM" id="Phobius"/>
    </source>
</evidence>
<dbReference type="SUPFAM" id="SSF82866">
    <property type="entry name" value="Multidrug efflux transporter AcrB transmembrane domain"/>
    <property type="match status" value="2"/>
</dbReference>
<dbReference type="InterPro" id="IPR000731">
    <property type="entry name" value="SSD"/>
</dbReference>
<dbReference type="EMBL" id="JACPRF010000090">
    <property type="protein sequence ID" value="MBI2875839.1"/>
    <property type="molecule type" value="Genomic_DNA"/>
</dbReference>
<comment type="caution">
    <text evidence="8">The sequence shown here is derived from an EMBL/GenBank/DDBJ whole genome shotgun (WGS) entry which is preliminary data.</text>
</comment>
<keyword evidence="3 6" id="KW-0812">Transmembrane</keyword>
<evidence type="ECO:0000256" key="2">
    <source>
        <dbReference type="ARBA" id="ARBA00022475"/>
    </source>
</evidence>
<feature type="transmembrane region" description="Helical" evidence="6">
    <location>
        <begin position="328"/>
        <end position="349"/>
    </location>
</feature>
<dbReference type="Pfam" id="PF03176">
    <property type="entry name" value="MMPL"/>
    <property type="match status" value="2"/>
</dbReference>
<dbReference type="AlphaFoldDB" id="A0A932CMH0"/>
<dbReference type="GO" id="GO:0005886">
    <property type="term" value="C:plasma membrane"/>
    <property type="evidence" value="ECO:0007669"/>
    <property type="project" value="UniProtKB-SubCell"/>
</dbReference>